<evidence type="ECO:0000313" key="2">
    <source>
        <dbReference type="Proteomes" id="UP001227268"/>
    </source>
</evidence>
<sequence length="341" mass="36316">MTESPSTAAAVPATRTGAPVALPRIDSVPVEDDPKQWPRWKKNIVLAMVSLAAIAPMLNQSIYSPVIDQLQEDLGADDVQLSLTLSLYILLLLSRKIGTGATAIASRATSIQLMIAMRVIQGAGGAAVLSVGAGEEAEQRSVPVTRAGNSEDGKSEDEASLHEGTIPSSPIATPDLEKAAKEQQTFTMKSNAGLRVVGDDGTSAKIQLEDCNPFPLVWRMASTPQNAMVVVASVQLSYGAGGMVGSMLGGRISDTMLARERRKNPIGEHRPELRLKAIIWATLPLIMGFVAYGWLIHYHLSIGAIAAVLFLNGASMLSVMGFIILVQFMYHIADTAPWATT</sequence>
<dbReference type="EMBL" id="JASBWT010000005">
    <property type="protein sequence ID" value="KAJ9104667.1"/>
    <property type="molecule type" value="Genomic_DNA"/>
</dbReference>
<reference evidence="1" key="1">
    <citation type="submission" date="2023-04" db="EMBL/GenBank/DDBJ databases">
        <title>Draft Genome sequencing of Naganishia species isolated from polar environments using Oxford Nanopore Technology.</title>
        <authorList>
            <person name="Leo P."/>
            <person name="Venkateswaran K."/>
        </authorList>
    </citation>
    <scope>NUCLEOTIDE SEQUENCE</scope>
    <source>
        <strain evidence="1">MNA-CCFEE 5423</strain>
    </source>
</reference>
<evidence type="ECO:0000313" key="1">
    <source>
        <dbReference type="EMBL" id="KAJ9104667.1"/>
    </source>
</evidence>
<organism evidence="1 2">
    <name type="scientific">Naganishia friedmannii</name>
    <dbReference type="NCBI Taxonomy" id="89922"/>
    <lineage>
        <taxon>Eukaryota</taxon>
        <taxon>Fungi</taxon>
        <taxon>Dikarya</taxon>
        <taxon>Basidiomycota</taxon>
        <taxon>Agaricomycotina</taxon>
        <taxon>Tremellomycetes</taxon>
        <taxon>Filobasidiales</taxon>
        <taxon>Filobasidiaceae</taxon>
        <taxon>Naganishia</taxon>
    </lineage>
</organism>
<accession>A0ACC2W0Q2</accession>
<gene>
    <name evidence="1" type="ORF">QFC21_002165</name>
</gene>
<protein>
    <submittedName>
        <fullName evidence="1">Uncharacterized protein</fullName>
    </submittedName>
</protein>
<name>A0ACC2W0Q2_9TREE</name>
<comment type="caution">
    <text evidence="1">The sequence shown here is derived from an EMBL/GenBank/DDBJ whole genome shotgun (WGS) entry which is preliminary data.</text>
</comment>
<keyword evidence="2" id="KW-1185">Reference proteome</keyword>
<proteinExistence type="predicted"/>
<dbReference type="Proteomes" id="UP001227268">
    <property type="component" value="Unassembled WGS sequence"/>
</dbReference>